<proteinExistence type="predicted"/>
<accession>L0IC78</accession>
<keyword evidence="1" id="KW-0812">Transmembrane</keyword>
<gene>
    <name evidence="2" type="ordered locus">Halru_2599</name>
</gene>
<protein>
    <recommendedName>
        <fullName evidence="4">Solute:sodium symporter small subunit</fullName>
    </recommendedName>
</protein>
<keyword evidence="3" id="KW-1185">Reference proteome</keyword>
<dbReference type="Proteomes" id="UP000010846">
    <property type="component" value="Chromosome"/>
</dbReference>
<keyword evidence="1" id="KW-1133">Transmembrane helix</keyword>
<dbReference type="EMBL" id="CP003050">
    <property type="protein sequence ID" value="AGB17180.1"/>
    <property type="molecule type" value="Genomic_DNA"/>
</dbReference>
<organism evidence="2 3">
    <name type="scientific">Halovivax ruber (strain DSM 18193 / JCM 13892 / XH-70)</name>
    <dbReference type="NCBI Taxonomy" id="797302"/>
    <lineage>
        <taxon>Archaea</taxon>
        <taxon>Methanobacteriati</taxon>
        <taxon>Methanobacteriota</taxon>
        <taxon>Stenosarchaea group</taxon>
        <taxon>Halobacteria</taxon>
        <taxon>Halobacteriales</taxon>
        <taxon>Natrialbaceae</taxon>
        <taxon>Halovivax</taxon>
    </lineage>
</organism>
<sequence length="82" mass="9164">MTDQSSIPDSLPVQAYIEDGARLAAILLVWGIISAFFTYGLTELGIFEQLWFQLGELFALVGVLNATLYLGYRVVDYWRATA</sequence>
<reference evidence="2" key="1">
    <citation type="submission" date="2011-09" db="EMBL/GenBank/DDBJ databases">
        <title>Complete sequence of Halovivax ruber XH-70.</title>
        <authorList>
            <consortium name="US DOE Joint Genome Institute"/>
            <person name="Lucas S."/>
            <person name="Han J."/>
            <person name="Lapidus A."/>
            <person name="Cheng J.-F."/>
            <person name="Goodwin L."/>
            <person name="Pitluck S."/>
            <person name="Peters L."/>
            <person name="Mikhailova N."/>
            <person name="Davenport K."/>
            <person name="Detter J.C."/>
            <person name="Han C."/>
            <person name="Tapia R."/>
            <person name="Land M."/>
            <person name="Hauser L."/>
            <person name="Kyrpides N."/>
            <person name="Ivanova N."/>
            <person name="Pagani I."/>
            <person name="Sproer C."/>
            <person name="Anderson I."/>
            <person name="Woyke T."/>
        </authorList>
    </citation>
    <scope>NUCLEOTIDE SEQUENCE</scope>
    <source>
        <strain evidence="2">XH-70</strain>
    </source>
</reference>
<evidence type="ECO:0000313" key="2">
    <source>
        <dbReference type="EMBL" id="AGB17180.1"/>
    </source>
</evidence>
<dbReference type="HOGENOM" id="CLU_177458_0_0_2"/>
<evidence type="ECO:0000313" key="3">
    <source>
        <dbReference type="Proteomes" id="UP000010846"/>
    </source>
</evidence>
<dbReference type="eggNOG" id="arCOG09281">
    <property type="taxonomic scope" value="Archaea"/>
</dbReference>
<dbReference type="OrthoDB" id="230585at2157"/>
<evidence type="ECO:0008006" key="4">
    <source>
        <dbReference type="Google" id="ProtNLM"/>
    </source>
</evidence>
<dbReference type="GeneID" id="14377136"/>
<dbReference type="KEGG" id="hru:Halru_2599"/>
<name>L0IC78_HALRX</name>
<dbReference type="AlphaFoldDB" id="L0IC78"/>
<dbReference type="RefSeq" id="WP_015301779.1">
    <property type="nucleotide sequence ID" value="NC_019964.1"/>
</dbReference>
<evidence type="ECO:0000256" key="1">
    <source>
        <dbReference type="SAM" id="Phobius"/>
    </source>
</evidence>
<keyword evidence="1" id="KW-0472">Membrane</keyword>
<feature type="transmembrane region" description="Helical" evidence="1">
    <location>
        <begin position="54"/>
        <end position="72"/>
    </location>
</feature>
<feature type="transmembrane region" description="Helical" evidence="1">
    <location>
        <begin position="20"/>
        <end position="42"/>
    </location>
</feature>